<accession>A0ABP0FE25</accession>
<protein>
    <recommendedName>
        <fullName evidence="5">Coiled-coil domain-containing protein 39</fullName>
    </recommendedName>
</protein>
<evidence type="ECO:0000256" key="1">
    <source>
        <dbReference type="SAM" id="Coils"/>
    </source>
</evidence>
<sequence length="743" mass="87077">MVDDWRNSIKELQDILKKKICSEKSTGAQEHLESLIKCIKDLTESRQELVQSFEETTIKASELKSRYKMLEMKQENDLKTVVEGAKQQNKDTIETIKQNIADVNKKMIESEQKHKRLNLENEVLLPKAEKANEMWPALCQIISDTMKTKAQLQMNVNETRCKTIDVHEKAISFCEETEAIELEIVDCWEVCRAQIDKVNKEGETWKEEIAAQDNVTLQAKKDFIDLEEDISWSQLRNVKASEQLKKEEGKLTHLRRRTKYLQRKIKQTEKEKFQEEKALKVLKQQIAQTTENYEEKMESLTESHQKILQQAREAFREKEELSIQKDTISLDVEAKRFQLETIKDEKKGKRNALLQVNSMLNLVVSDLTANRSERSKFQEMTALVIENSEETQKVFAKNIKEMKLDLEEEIMKRENAREAWVKSLDLLNSWNEKMVSFFESSKNSIEENRRRGKAYKEENDVLRSQLEGMKIRESGLRLQIEEGKQLFKKTKKTLSDDIFLLKESIKEKTENIKELQALKDKLKPGYGIVREEFERRSSSYKSLKDDLILLKRTEKELTNAIELKNIKFKGLYQPREDMKVMLSEARKNMLECIKRHKKDLYESGYDIYMVYKHIETLYDNNSVIRHACGLLQRQVADERKDISSADELIQKNTTQVYSIRERLLKLVEEELKLMADASLQNSGDLSQLAGIKANAQARGSVVYKATRQMLDLVQRFGRFVSAETKSRRKSRRMSKIEKVEKQH</sequence>
<dbReference type="PANTHER" id="PTHR35347">
    <property type="entry name" value="COILED-COIL DOMAIN-CONTAINING PROTEIN 175"/>
    <property type="match status" value="1"/>
</dbReference>
<dbReference type="Proteomes" id="UP001642483">
    <property type="component" value="Unassembled WGS sequence"/>
</dbReference>
<dbReference type="PANTHER" id="PTHR35347:SF1">
    <property type="entry name" value="COILED-COIL DOMAIN-CONTAINING PROTEIN 175"/>
    <property type="match status" value="1"/>
</dbReference>
<comment type="caution">
    <text evidence="3">The sequence shown here is derived from an EMBL/GenBank/DDBJ whole genome shotgun (WGS) entry which is preliminary data.</text>
</comment>
<gene>
    <name evidence="3" type="ORF">CVLEPA_LOCUS7904</name>
</gene>
<evidence type="ECO:0000256" key="2">
    <source>
        <dbReference type="SAM" id="MobiDB-lite"/>
    </source>
</evidence>
<name>A0ABP0FE25_CLALP</name>
<reference evidence="3 4" key="1">
    <citation type="submission" date="2024-02" db="EMBL/GenBank/DDBJ databases">
        <authorList>
            <person name="Daric V."/>
            <person name="Darras S."/>
        </authorList>
    </citation>
    <scope>NUCLEOTIDE SEQUENCE [LARGE SCALE GENOMIC DNA]</scope>
</reference>
<feature type="region of interest" description="Disordered" evidence="2">
    <location>
        <begin position="724"/>
        <end position="743"/>
    </location>
</feature>
<evidence type="ECO:0008006" key="5">
    <source>
        <dbReference type="Google" id="ProtNLM"/>
    </source>
</evidence>
<feature type="coiled-coil region" evidence="1">
    <location>
        <begin position="86"/>
        <end position="120"/>
    </location>
</feature>
<feature type="compositionally biased region" description="Basic and acidic residues" evidence="2">
    <location>
        <begin position="734"/>
        <end position="743"/>
    </location>
</feature>
<evidence type="ECO:0000313" key="3">
    <source>
        <dbReference type="EMBL" id="CAK8677921.1"/>
    </source>
</evidence>
<keyword evidence="1" id="KW-0175">Coiled coil</keyword>
<feature type="coiled-coil region" evidence="1">
    <location>
        <begin position="237"/>
        <end position="324"/>
    </location>
</feature>
<dbReference type="EMBL" id="CAWYQH010000046">
    <property type="protein sequence ID" value="CAK8677921.1"/>
    <property type="molecule type" value="Genomic_DNA"/>
</dbReference>
<keyword evidence="4" id="KW-1185">Reference proteome</keyword>
<evidence type="ECO:0000313" key="4">
    <source>
        <dbReference type="Proteomes" id="UP001642483"/>
    </source>
</evidence>
<organism evidence="3 4">
    <name type="scientific">Clavelina lepadiformis</name>
    <name type="common">Light-bulb sea squirt</name>
    <name type="synonym">Ascidia lepadiformis</name>
    <dbReference type="NCBI Taxonomy" id="159417"/>
    <lineage>
        <taxon>Eukaryota</taxon>
        <taxon>Metazoa</taxon>
        <taxon>Chordata</taxon>
        <taxon>Tunicata</taxon>
        <taxon>Ascidiacea</taxon>
        <taxon>Aplousobranchia</taxon>
        <taxon>Clavelinidae</taxon>
        <taxon>Clavelina</taxon>
    </lineage>
</organism>
<proteinExistence type="predicted"/>
<dbReference type="InterPro" id="IPR038834">
    <property type="entry name" value="CCDC175"/>
</dbReference>